<keyword evidence="2" id="KW-1185">Reference proteome</keyword>
<name>A0AAP2CRQ5_9RHOB</name>
<evidence type="ECO:0000313" key="2">
    <source>
        <dbReference type="Proteomes" id="UP001315686"/>
    </source>
</evidence>
<dbReference type="PANTHER" id="PTHR39328">
    <property type="entry name" value="BLL2871 PROTEIN"/>
    <property type="match status" value="1"/>
</dbReference>
<dbReference type="EMBL" id="JADQAZ010000002">
    <property type="protein sequence ID" value="MBT0958445.1"/>
    <property type="molecule type" value="Genomic_DNA"/>
</dbReference>
<proteinExistence type="predicted"/>
<dbReference type="PANTHER" id="PTHR39328:SF1">
    <property type="entry name" value="BLL2871 PROTEIN"/>
    <property type="match status" value="1"/>
</dbReference>
<dbReference type="Pfam" id="PF06267">
    <property type="entry name" value="DUF1028"/>
    <property type="match status" value="1"/>
</dbReference>
<dbReference type="RefSeq" id="WP_327794645.1">
    <property type="nucleotide sequence ID" value="NZ_JADQAZ010000002.1"/>
</dbReference>
<evidence type="ECO:0000313" key="1">
    <source>
        <dbReference type="EMBL" id="MBT0958445.1"/>
    </source>
</evidence>
<dbReference type="InterPro" id="IPR029055">
    <property type="entry name" value="Ntn_hydrolases_N"/>
</dbReference>
<organism evidence="1 2">
    <name type="scientific">Harenicola maris</name>
    <dbReference type="NCBI Taxonomy" id="2841044"/>
    <lineage>
        <taxon>Bacteria</taxon>
        <taxon>Pseudomonadati</taxon>
        <taxon>Pseudomonadota</taxon>
        <taxon>Alphaproteobacteria</taxon>
        <taxon>Rhodobacterales</taxon>
        <taxon>Paracoccaceae</taxon>
        <taxon>Harenicola</taxon>
    </lineage>
</organism>
<gene>
    <name evidence="1" type="ORF">IV417_13730</name>
</gene>
<protein>
    <submittedName>
        <fullName evidence="1">DUF1028 domain-containing protein</fullName>
    </submittedName>
</protein>
<dbReference type="AlphaFoldDB" id="A0AAP2CRQ5"/>
<dbReference type="Proteomes" id="UP001315686">
    <property type="component" value="Unassembled WGS sequence"/>
</dbReference>
<accession>A0AAP2CRQ5</accession>
<dbReference type="Gene3D" id="3.60.20.10">
    <property type="entry name" value="Glutamine Phosphoribosylpyrophosphate, subunit 1, domain 1"/>
    <property type="match status" value="1"/>
</dbReference>
<sequence length="222" mass="23065">MTFSLAGRDPQTQEIGFAVATSSVCVGGRVGALTEGCVAFSQCRTDPRLHRPGLRHWEATQDAKGAMEAMQQAATGLHWRQLGIFPITGEGLHFTGASCLGVAGGLTGPNSLALGNFLGSDDVLPAMIEGFESAEGSLAERLVAGMLAGQSAGGERDPLQSASLAVLGDEGLKDTDLRIDDSTTPLEDLSQMLTAWLPKAAAYRLRALNPDAASSSSAIEHV</sequence>
<reference evidence="1 2" key="1">
    <citation type="journal article" date="2021" name="Arch. Microbiol.">
        <title>Harenicola maris gen. nov., sp. nov. isolated from the Sea of Japan shallow sediments.</title>
        <authorList>
            <person name="Romanenko L.A."/>
            <person name="Kurilenko V.V."/>
            <person name="Chernysheva N.Y."/>
            <person name="Tekutyeva L.A."/>
            <person name="Velansky P.V."/>
            <person name="Svetashev V.I."/>
            <person name="Isaeva M.P."/>
        </authorList>
    </citation>
    <scope>NUCLEOTIDE SEQUENCE [LARGE SCALE GENOMIC DNA]</scope>
    <source>
        <strain evidence="1 2">KMM 3653</strain>
    </source>
</reference>
<comment type="caution">
    <text evidence="1">The sequence shown here is derived from an EMBL/GenBank/DDBJ whole genome shotgun (WGS) entry which is preliminary data.</text>
</comment>
<dbReference type="SUPFAM" id="SSF56235">
    <property type="entry name" value="N-terminal nucleophile aminohydrolases (Ntn hydrolases)"/>
    <property type="match status" value="1"/>
</dbReference>
<dbReference type="InterPro" id="IPR010430">
    <property type="entry name" value="DUF1028"/>
</dbReference>